<evidence type="ECO:0000313" key="2">
    <source>
        <dbReference type="Proteomes" id="UP001164743"/>
    </source>
</evidence>
<name>A0ABY7CRV8_9BASI</name>
<proteinExistence type="predicted"/>
<dbReference type="Proteomes" id="UP001164743">
    <property type="component" value="Chromosome 9A"/>
</dbReference>
<dbReference type="EMBL" id="CP110429">
    <property type="protein sequence ID" value="WAQ87949.1"/>
    <property type="molecule type" value="Genomic_DNA"/>
</dbReference>
<protein>
    <submittedName>
        <fullName evidence="1">Uncharacterized protein</fullName>
    </submittedName>
</protein>
<reference evidence="1" key="1">
    <citation type="submission" date="2022-10" db="EMBL/GenBank/DDBJ databases">
        <title>Puccinia triticina Genome sequencing and assembly.</title>
        <authorList>
            <person name="Li C."/>
        </authorList>
    </citation>
    <scope>NUCLEOTIDE SEQUENCE</scope>
    <source>
        <strain evidence="1">Pt15</strain>
    </source>
</reference>
<evidence type="ECO:0000313" key="1">
    <source>
        <dbReference type="EMBL" id="WAQ87949.1"/>
    </source>
</evidence>
<organism evidence="1 2">
    <name type="scientific">Puccinia triticina</name>
    <dbReference type="NCBI Taxonomy" id="208348"/>
    <lineage>
        <taxon>Eukaryota</taxon>
        <taxon>Fungi</taxon>
        <taxon>Dikarya</taxon>
        <taxon>Basidiomycota</taxon>
        <taxon>Pucciniomycotina</taxon>
        <taxon>Pucciniomycetes</taxon>
        <taxon>Pucciniales</taxon>
        <taxon>Pucciniaceae</taxon>
        <taxon>Puccinia</taxon>
    </lineage>
</organism>
<sequence length="167" mass="17400">MSPLETATTILTIRSTAASSLTSLNIAPAQPSSRAQVCRDEQVLSSPSAAVCSHQPPHSVVDLVSLRHPAANLLATGPPSSTTNVPGPPLPLSLAQLTIGQISQPPLLSPRADKLGKLSESPVFSLSAIRQPDGTIIRPRLFSLGPTAAYQPLHLLDAPTTNKSLQP</sequence>
<gene>
    <name evidence="1" type="ORF">PtA15_9A73</name>
</gene>
<accession>A0ABY7CRV8</accession>
<dbReference type="RefSeq" id="XP_053023504.1">
    <property type="nucleotide sequence ID" value="XM_053172950.1"/>
</dbReference>
<dbReference type="GeneID" id="77813844"/>
<keyword evidence="2" id="KW-1185">Reference proteome</keyword>